<comment type="subcellular location">
    <subcellularLocation>
        <location evidence="1">Membrane</location>
        <topology evidence="1">Single-pass membrane protein</topology>
    </subcellularLocation>
</comment>
<dbReference type="PANTHER" id="PTHR24416">
    <property type="entry name" value="TYROSINE-PROTEIN KINASE RECEPTOR"/>
    <property type="match status" value="1"/>
</dbReference>
<dbReference type="SMART" id="SM00219">
    <property type="entry name" value="TyrKc"/>
    <property type="match status" value="1"/>
</dbReference>
<keyword evidence="6" id="KW-0677">Repeat</keyword>
<reference evidence="18 19" key="1">
    <citation type="submission" date="2022-05" db="EMBL/GenBank/DDBJ databases">
        <authorList>
            <consortium name="Genoscope - CEA"/>
            <person name="William W."/>
        </authorList>
    </citation>
    <scope>NUCLEOTIDE SEQUENCE [LARGE SCALE GENOMIC DNA]</scope>
</reference>
<keyword evidence="19" id="KW-1185">Reference proteome</keyword>
<keyword evidence="11 15" id="KW-0472">Membrane</keyword>
<dbReference type="EC" id="2.7.10.1" evidence="2"/>
<evidence type="ECO:0000256" key="9">
    <source>
        <dbReference type="ARBA" id="ARBA00022840"/>
    </source>
</evidence>
<dbReference type="SUPFAM" id="SSF49265">
    <property type="entry name" value="Fibronectin type III"/>
    <property type="match status" value="1"/>
</dbReference>
<dbReference type="InterPro" id="IPR003961">
    <property type="entry name" value="FN3_dom"/>
</dbReference>
<dbReference type="InterPro" id="IPR013783">
    <property type="entry name" value="Ig-like_fold"/>
</dbReference>
<feature type="region of interest" description="Disordered" evidence="14">
    <location>
        <begin position="401"/>
        <end position="460"/>
    </location>
</feature>
<dbReference type="InterPro" id="IPR011009">
    <property type="entry name" value="Kinase-like_dom_sf"/>
</dbReference>
<evidence type="ECO:0000256" key="5">
    <source>
        <dbReference type="ARBA" id="ARBA00022729"/>
    </source>
</evidence>
<sequence length="782" mass="88974">MGVDGPILALWSKGGKLFYVTFKNSSLLLSIHNTFDLQANCWYHIAVTCQQFKIKVFVNGSEQALRDQWNEYYFSSTNHYQLEYIIGNDPLLVQMPMANGVFVGAVMDLYVTGKALSAKQVSDLSKGKPITPVINYKESEIHGCKVTVTWSRKEICTITKSSVRFREIKPLGDEADWTEYKVPSTTFHLLSLECDKEYEIGVSSWFGEVQSDWSVSWKVKTPSAERFLQFYFPAGVPILWIVLGVSVALSALVVGIIVYRKRAKRNERSSESDIAEFMLLEVPHERVTIMEELGRGAFGRVYKSVMRGLPEKNTSSKPKDHSLDSHEGRIVATKVPPENATEEEKRQLVREIELMKEVGTHRNIVSMLGYWIQSHPIMLIMEYVPNGDLLQWLRNKRQQHTMKKSLQSDVVERLKPPVPERPKLVSKNLQTKDVPDENLKEENREKKNEKSGKDGGYYSNGAKEIKIDLDDVERGILINDAPRPEVEPSCLNLGYEDDKVEEEREDVNTSFQQNEGRKESVTSVMVLPSISIAHFSKEKELTPAEPLRNVEDKITIEKEEGSCEGKEDDEEDISGKEVLCYAWQIAKGMEYLASKGFIHRDLAARNILLGEDRAVKIADFGLLRHANESEIYEVTSVHKLPMKWMAPEALESGIFTFKTDVWSFGVVLWELATMGGTPYPGISPMRLCSLLKSGYRMEKPNTCSDEIYKLTMGCWKEDPNERPSFAQLIPILEEMMTEDTPYYYFRLLDQNQPCYREASATNTSQEPMGSCISKASTLDTKL</sequence>
<evidence type="ECO:0000256" key="11">
    <source>
        <dbReference type="ARBA" id="ARBA00023136"/>
    </source>
</evidence>
<organism evidence="18 19">
    <name type="scientific">Porites evermanni</name>
    <dbReference type="NCBI Taxonomy" id="104178"/>
    <lineage>
        <taxon>Eukaryota</taxon>
        <taxon>Metazoa</taxon>
        <taxon>Cnidaria</taxon>
        <taxon>Anthozoa</taxon>
        <taxon>Hexacorallia</taxon>
        <taxon>Scleractinia</taxon>
        <taxon>Fungiina</taxon>
        <taxon>Poritidae</taxon>
        <taxon>Porites</taxon>
    </lineage>
</organism>
<dbReference type="InterPro" id="IPR020635">
    <property type="entry name" value="Tyr_kinase_cat_dom"/>
</dbReference>
<evidence type="ECO:0000256" key="10">
    <source>
        <dbReference type="ARBA" id="ARBA00022989"/>
    </source>
</evidence>
<evidence type="ECO:0000259" key="16">
    <source>
        <dbReference type="PROSITE" id="PS50011"/>
    </source>
</evidence>
<dbReference type="EMBL" id="CALNXI010002721">
    <property type="protein sequence ID" value="CAH3190253.1"/>
    <property type="molecule type" value="Genomic_DNA"/>
</dbReference>
<dbReference type="InterPro" id="IPR000719">
    <property type="entry name" value="Prot_kinase_dom"/>
</dbReference>
<evidence type="ECO:0000256" key="1">
    <source>
        <dbReference type="ARBA" id="ARBA00004167"/>
    </source>
</evidence>
<feature type="domain" description="Fibronectin type-III" evidence="17">
    <location>
        <begin position="132"/>
        <end position="224"/>
    </location>
</feature>
<keyword evidence="7" id="KW-0547">Nucleotide-binding</keyword>
<dbReference type="PANTHER" id="PTHR24416:SF550">
    <property type="entry name" value="FIBROBLAST GROWTH FACTOR RECEPTOR HOMOLOG 1-RELATED"/>
    <property type="match status" value="1"/>
</dbReference>
<evidence type="ECO:0000256" key="15">
    <source>
        <dbReference type="SAM" id="Phobius"/>
    </source>
</evidence>
<dbReference type="Proteomes" id="UP001159427">
    <property type="component" value="Unassembled WGS sequence"/>
</dbReference>
<dbReference type="Gene3D" id="2.60.120.200">
    <property type="match status" value="1"/>
</dbReference>
<dbReference type="SUPFAM" id="SSF49899">
    <property type="entry name" value="Concanavalin A-like lectins/glucanases"/>
    <property type="match status" value="1"/>
</dbReference>
<evidence type="ECO:0000313" key="19">
    <source>
        <dbReference type="Proteomes" id="UP001159427"/>
    </source>
</evidence>
<keyword evidence="13" id="KW-0325">Glycoprotein</keyword>
<evidence type="ECO:0000256" key="13">
    <source>
        <dbReference type="ARBA" id="ARBA00023180"/>
    </source>
</evidence>
<feature type="transmembrane region" description="Helical" evidence="15">
    <location>
        <begin position="238"/>
        <end position="259"/>
    </location>
</feature>
<protein>
    <recommendedName>
        <fullName evidence="2">receptor protein-tyrosine kinase</fullName>
        <ecNumber evidence="2">2.7.10.1</ecNumber>
    </recommendedName>
</protein>
<feature type="compositionally biased region" description="Basic and acidic residues" evidence="14">
    <location>
        <begin position="317"/>
        <end position="329"/>
    </location>
</feature>
<comment type="caution">
    <text evidence="18">The sequence shown here is derived from an EMBL/GenBank/DDBJ whole genome shotgun (WGS) entry which is preliminary data.</text>
</comment>
<keyword evidence="3" id="KW-0808">Transferase</keyword>
<evidence type="ECO:0000256" key="3">
    <source>
        <dbReference type="ARBA" id="ARBA00022679"/>
    </source>
</evidence>
<evidence type="ECO:0000256" key="4">
    <source>
        <dbReference type="ARBA" id="ARBA00022692"/>
    </source>
</evidence>
<evidence type="ECO:0000256" key="14">
    <source>
        <dbReference type="SAM" id="MobiDB-lite"/>
    </source>
</evidence>
<keyword evidence="4 15" id="KW-0812">Transmembrane</keyword>
<dbReference type="PROSITE" id="PS00109">
    <property type="entry name" value="PROTEIN_KINASE_TYR"/>
    <property type="match status" value="1"/>
</dbReference>
<dbReference type="InterPro" id="IPR050122">
    <property type="entry name" value="RTK"/>
</dbReference>
<dbReference type="Gene3D" id="1.10.510.10">
    <property type="entry name" value="Transferase(Phosphotransferase) domain 1"/>
    <property type="match status" value="1"/>
</dbReference>
<keyword evidence="8" id="KW-0418">Kinase</keyword>
<keyword evidence="10 15" id="KW-1133">Transmembrane helix</keyword>
<evidence type="ECO:0000313" key="18">
    <source>
        <dbReference type="EMBL" id="CAH3190253.1"/>
    </source>
</evidence>
<dbReference type="PROSITE" id="PS50853">
    <property type="entry name" value="FN3"/>
    <property type="match status" value="1"/>
</dbReference>
<dbReference type="SUPFAM" id="SSF56112">
    <property type="entry name" value="Protein kinase-like (PK-like)"/>
    <property type="match status" value="1"/>
</dbReference>
<dbReference type="InterPro" id="IPR036116">
    <property type="entry name" value="FN3_sf"/>
</dbReference>
<keyword evidence="12" id="KW-0675">Receptor</keyword>
<name>A0ABN8SEX9_9CNID</name>
<accession>A0ABN8SEX9</accession>
<dbReference type="CDD" id="cd00192">
    <property type="entry name" value="PTKc"/>
    <property type="match status" value="1"/>
</dbReference>
<evidence type="ECO:0000256" key="12">
    <source>
        <dbReference type="ARBA" id="ARBA00023170"/>
    </source>
</evidence>
<dbReference type="Gene3D" id="2.60.40.10">
    <property type="entry name" value="Immunoglobulins"/>
    <property type="match status" value="1"/>
</dbReference>
<dbReference type="InterPro" id="IPR013320">
    <property type="entry name" value="ConA-like_dom_sf"/>
</dbReference>
<dbReference type="InterPro" id="IPR001245">
    <property type="entry name" value="Ser-Thr/Tyr_kinase_cat_dom"/>
</dbReference>
<dbReference type="Gene3D" id="3.30.200.20">
    <property type="entry name" value="Phosphorylase Kinase, domain 1"/>
    <property type="match status" value="1"/>
</dbReference>
<gene>
    <name evidence="18" type="ORF">PEVE_00020280</name>
</gene>
<feature type="region of interest" description="Disordered" evidence="14">
    <location>
        <begin position="309"/>
        <end position="329"/>
    </location>
</feature>
<dbReference type="Pfam" id="PF07714">
    <property type="entry name" value="PK_Tyr_Ser-Thr"/>
    <property type="match status" value="2"/>
</dbReference>
<evidence type="ECO:0000259" key="17">
    <source>
        <dbReference type="PROSITE" id="PS50853"/>
    </source>
</evidence>
<feature type="compositionally biased region" description="Basic and acidic residues" evidence="14">
    <location>
        <begin position="433"/>
        <end position="453"/>
    </location>
</feature>
<feature type="domain" description="Protein kinase" evidence="16">
    <location>
        <begin position="287"/>
        <end position="743"/>
    </location>
</feature>
<dbReference type="InterPro" id="IPR008266">
    <property type="entry name" value="Tyr_kinase_AS"/>
</dbReference>
<keyword evidence="9" id="KW-0067">ATP-binding</keyword>
<proteinExistence type="predicted"/>
<evidence type="ECO:0000256" key="8">
    <source>
        <dbReference type="ARBA" id="ARBA00022777"/>
    </source>
</evidence>
<dbReference type="Pfam" id="PF13385">
    <property type="entry name" value="Laminin_G_3"/>
    <property type="match status" value="1"/>
</dbReference>
<feature type="compositionally biased region" description="Basic and acidic residues" evidence="14">
    <location>
        <begin position="410"/>
        <end position="423"/>
    </location>
</feature>
<evidence type="ECO:0000256" key="7">
    <source>
        <dbReference type="ARBA" id="ARBA00022741"/>
    </source>
</evidence>
<dbReference type="PROSITE" id="PS50011">
    <property type="entry name" value="PROTEIN_KINASE_DOM"/>
    <property type="match status" value="1"/>
</dbReference>
<keyword evidence="5" id="KW-0732">Signal</keyword>
<evidence type="ECO:0000256" key="6">
    <source>
        <dbReference type="ARBA" id="ARBA00022737"/>
    </source>
</evidence>
<evidence type="ECO:0000256" key="2">
    <source>
        <dbReference type="ARBA" id="ARBA00011902"/>
    </source>
</evidence>